<dbReference type="GO" id="GO:0030288">
    <property type="term" value="C:outer membrane-bounded periplasmic space"/>
    <property type="evidence" value="ECO:0007669"/>
    <property type="project" value="TreeGrafter"/>
</dbReference>
<keyword evidence="5" id="KW-1185">Reference proteome</keyword>
<dbReference type="AlphaFoldDB" id="A0A2L2XH18"/>
<organism evidence="4 5">
    <name type="scientific">Desulfocucumis palustris</name>
    <dbReference type="NCBI Taxonomy" id="1898651"/>
    <lineage>
        <taxon>Bacteria</taxon>
        <taxon>Bacillati</taxon>
        <taxon>Bacillota</taxon>
        <taxon>Clostridia</taxon>
        <taxon>Eubacteriales</taxon>
        <taxon>Desulfocucumaceae</taxon>
        <taxon>Desulfocucumis</taxon>
    </lineage>
</organism>
<comment type="caution">
    <text evidence="4">The sequence shown here is derived from an EMBL/GenBank/DDBJ whole genome shotgun (WGS) entry which is preliminary data.</text>
</comment>
<proteinExistence type="predicted"/>
<protein>
    <submittedName>
        <fullName evidence="4">N-acetylmuramoyl-L-alanine amidase</fullName>
    </submittedName>
</protein>
<sequence length="226" mass="24938">MAKFILVLFTCLMLPALAGASWASEIAFMSGKVILIDPGHGGFDPGTVRKGIYEKQINLEVAKKLKQTLEETGAKVTLTRTGDYNLAVVGLHGKEAHRYDLKKRLDLVDKNKAVLLVSLHVNAFGMSNCRGSEVFYYPDKPGSKELAEYIMDELRQIPGTPPKRSVKSNDYFILRNSGVPAVLVETGYLSNPADRDNLVNQDYQKKLAEKISFGIVKYLAVNAACL</sequence>
<keyword evidence="1" id="KW-0378">Hydrolase</keyword>
<feature type="chain" id="PRO_5014979709" evidence="2">
    <location>
        <begin position="24"/>
        <end position="226"/>
    </location>
</feature>
<evidence type="ECO:0000259" key="3">
    <source>
        <dbReference type="SMART" id="SM00646"/>
    </source>
</evidence>
<dbReference type="InterPro" id="IPR050695">
    <property type="entry name" value="N-acetylmuramoyl_amidase_3"/>
</dbReference>
<feature type="signal peptide" evidence="2">
    <location>
        <begin position="1"/>
        <end position="23"/>
    </location>
</feature>
<keyword evidence="2" id="KW-0732">Signal</keyword>
<name>A0A2L2XH18_9FIRM</name>
<dbReference type="GO" id="GO:0008745">
    <property type="term" value="F:N-acetylmuramoyl-L-alanine amidase activity"/>
    <property type="evidence" value="ECO:0007669"/>
    <property type="project" value="InterPro"/>
</dbReference>
<dbReference type="InterPro" id="IPR002508">
    <property type="entry name" value="MurNAc-LAA_cat"/>
</dbReference>
<dbReference type="RefSeq" id="WP_104373139.1">
    <property type="nucleotide sequence ID" value="NZ_BFAV01000155.1"/>
</dbReference>
<dbReference type="OrthoDB" id="9772024at2"/>
<gene>
    <name evidence="4" type="ORF">DCCM_4124</name>
</gene>
<dbReference type="Pfam" id="PF01520">
    <property type="entry name" value="Amidase_3"/>
    <property type="match status" value="1"/>
</dbReference>
<dbReference type="EMBL" id="BFAV01000155">
    <property type="protein sequence ID" value="GBF35003.1"/>
    <property type="molecule type" value="Genomic_DNA"/>
</dbReference>
<feature type="domain" description="MurNAc-LAA" evidence="3">
    <location>
        <begin position="105"/>
        <end position="216"/>
    </location>
</feature>
<evidence type="ECO:0000256" key="1">
    <source>
        <dbReference type="ARBA" id="ARBA00022801"/>
    </source>
</evidence>
<dbReference type="SUPFAM" id="SSF53187">
    <property type="entry name" value="Zn-dependent exopeptidases"/>
    <property type="match status" value="1"/>
</dbReference>
<dbReference type="PANTHER" id="PTHR30404:SF0">
    <property type="entry name" value="N-ACETYLMURAMOYL-L-ALANINE AMIDASE AMIC"/>
    <property type="match status" value="1"/>
</dbReference>
<dbReference type="PANTHER" id="PTHR30404">
    <property type="entry name" value="N-ACETYLMURAMOYL-L-ALANINE AMIDASE"/>
    <property type="match status" value="1"/>
</dbReference>
<dbReference type="SMART" id="SM00646">
    <property type="entry name" value="Ami_3"/>
    <property type="match status" value="1"/>
</dbReference>
<dbReference type="GO" id="GO:0009253">
    <property type="term" value="P:peptidoglycan catabolic process"/>
    <property type="evidence" value="ECO:0007669"/>
    <property type="project" value="InterPro"/>
</dbReference>
<evidence type="ECO:0000313" key="5">
    <source>
        <dbReference type="Proteomes" id="UP000239549"/>
    </source>
</evidence>
<evidence type="ECO:0000256" key="2">
    <source>
        <dbReference type="SAM" id="SignalP"/>
    </source>
</evidence>
<evidence type="ECO:0000313" key="4">
    <source>
        <dbReference type="EMBL" id="GBF35003.1"/>
    </source>
</evidence>
<dbReference type="Gene3D" id="3.40.630.40">
    <property type="entry name" value="Zn-dependent exopeptidases"/>
    <property type="match status" value="1"/>
</dbReference>
<dbReference type="Proteomes" id="UP000239549">
    <property type="component" value="Unassembled WGS sequence"/>
</dbReference>
<reference evidence="5" key="1">
    <citation type="submission" date="2018-02" db="EMBL/GenBank/DDBJ databases">
        <title>Genome sequence of Desulfocucumis palustris strain NAW-5.</title>
        <authorList>
            <person name="Watanabe M."/>
            <person name="Kojima H."/>
            <person name="Fukui M."/>
        </authorList>
    </citation>
    <scope>NUCLEOTIDE SEQUENCE [LARGE SCALE GENOMIC DNA]</scope>
    <source>
        <strain evidence="5">NAW-5</strain>
    </source>
</reference>
<dbReference type="CDD" id="cd02696">
    <property type="entry name" value="MurNAc-LAA"/>
    <property type="match status" value="1"/>
</dbReference>
<accession>A0A2L2XH18</accession>